<name>A0A7W5AMD0_9ACTN</name>
<gene>
    <name evidence="1" type="ORF">FHR83_006648</name>
</gene>
<dbReference type="EMBL" id="JACHXF010000017">
    <property type="protein sequence ID" value="MBB3098942.1"/>
    <property type="molecule type" value="Genomic_DNA"/>
</dbReference>
<accession>A0A7W5AMD0</accession>
<dbReference type="RefSeq" id="WP_183225031.1">
    <property type="nucleotide sequence ID" value="NZ_BMPW01000020.1"/>
</dbReference>
<dbReference type="AlphaFoldDB" id="A0A7W5AMD0"/>
<evidence type="ECO:0000313" key="2">
    <source>
        <dbReference type="Proteomes" id="UP000590749"/>
    </source>
</evidence>
<protein>
    <submittedName>
        <fullName evidence="1">Uncharacterized protein</fullName>
    </submittedName>
</protein>
<organism evidence="1 2">
    <name type="scientific">Actinoplanes campanulatus</name>
    <dbReference type="NCBI Taxonomy" id="113559"/>
    <lineage>
        <taxon>Bacteria</taxon>
        <taxon>Bacillati</taxon>
        <taxon>Actinomycetota</taxon>
        <taxon>Actinomycetes</taxon>
        <taxon>Micromonosporales</taxon>
        <taxon>Micromonosporaceae</taxon>
        <taxon>Actinoplanes</taxon>
    </lineage>
</organism>
<reference evidence="1 2" key="1">
    <citation type="submission" date="2020-08" db="EMBL/GenBank/DDBJ databases">
        <title>Genomic Encyclopedia of Type Strains, Phase III (KMG-III): the genomes of soil and plant-associated and newly described type strains.</title>
        <authorList>
            <person name="Whitman W."/>
        </authorList>
    </citation>
    <scope>NUCLEOTIDE SEQUENCE [LARGE SCALE GENOMIC DNA]</scope>
    <source>
        <strain evidence="1 2">CECT 3287</strain>
    </source>
</reference>
<comment type="caution">
    <text evidence="1">The sequence shown here is derived from an EMBL/GenBank/DDBJ whole genome shotgun (WGS) entry which is preliminary data.</text>
</comment>
<evidence type="ECO:0000313" key="1">
    <source>
        <dbReference type="EMBL" id="MBB3098942.1"/>
    </source>
</evidence>
<proteinExistence type="predicted"/>
<keyword evidence="2" id="KW-1185">Reference proteome</keyword>
<sequence length="80" mass="9171">MLPQLDSLWPRIRCDVRGRKAYSSDMRSSWVPPCEVPPTHRYRTPGHVEGHWSYRCDQHAAWLDQAACTVEPLPGKEIAA</sequence>
<dbReference type="Proteomes" id="UP000590749">
    <property type="component" value="Unassembled WGS sequence"/>
</dbReference>